<dbReference type="Proteomes" id="UP001168338">
    <property type="component" value="Unassembled WGS sequence"/>
</dbReference>
<dbReference type="InterPro" id="IPR053943">
    <property type="entry name" value="RlmKL-like_Mtase_CS"/>
</dbReference>
<evidence type="ECO:0000313" key="8">
    <source>
        <dbReference type="EMBL" id="MDN7025821.1"/>
    </source>
</evidence>
<evidence type="ECO:0000256" key="5">
    <source>
        <dbReference type="ARBA" id="ARBA00022691"/>
    </source>
</evidence>
<keyword evidence="9" id="KW-1185">Reference proteome</keyword>
<keyword evidence="3 8" id="KW-0489">Methyltransferase</keyword>
<comment type="caution">
    <text evidence="8">The sequence shown here is derived from an EMBL/GenBank/DDBJ whole genome shotgun (WGS) entry which is preliminary data.</text>
</comment>
<sequence>MKLLFELSGEHPDLPAAELECVGAVLDRRTQAAVAECPDPAAASRLALTHVVLEYLGECEADRDAFARLLRDLSLTAAQPFAGRVKKMHDAEMEASQLELERMIGGMIAGSVSLKNPKEEYRALVAGDRCYFGRVLLTIDRGAFEYRNPMRRPFFHPGVMMPRMARALVNLSLVRPGETLCDPFCGTGGILLEAETIGVAPIGSDFDPLMVEGCRQNLPHAAVMLSDATALPFADDSVEAVVTDLPYGQSVRIRAESMDRLYDGAFAEIRRILRPGRRAVVVTHRDVTSIAARSFTVLQVHCQRVHKSLTRRIMVLG</sequence>
<dbReference type="EMBL" id="VCYH01000010">
    <property type="protein sequence ID" value="MDN7025821.1"/>
    <property type="molecule type" value="Genomic_DNA"/>
</dbReference>
<dbReference type="InterPro" id="IPR029063">
    <property type="entry name" value="SAM-dependent_MTases_sf"/>
</dbReference>
<dbReference type="CDD" id="cd11715">
    <property type="entry name" value="THUMP_AdoMetMT"/>
    <property type="match status" value="1"/>
</dbReference>
<dbReference type="Gene3D" id="3.40.50.150">
    <property type="entry name" value="Vaccinia Virus protein VP39"/>
    <property type="match status" value="1"/>
</dbReference>
<keyword evidence="4" id="KW-0808">Transferase</keyword>
<feature type="domain" description="Ribosomal RNA large subunit methyltransferase K/L-like methyltransferase" evidence="7">
    <location>
        <begin position="150"/>
        <end position="312"/>
    </location>
</feature>
<comment type="subcellular location">
    <subcellularLocation>
        <location evidence="1">Cytoplasm</location>
    </subcellularLocation>
</comment>
<dbReference type="CDD" id="cd02440">
    <property type="entry name" value="AdoMet_MTases"/>
    <property type="match status" value="1"/>
</dbReference>
<keyword evidence="5" id="KW-0949">S-adenosyl-L-methionine</keyword>
<dbReference type="RefSeq" id="WP_301665013.1">
    <property type="nucleotide sequence ID" value="NZ_VCYH01000010.1"/>
</dbReference>
<protein>
    <submittedName>
        <fullName evidence="8">Methyltransferase domain-containing protein</fullName>
    </submittedName>
</protein>
<dbReference type="Pfam" id="PF01170">
    <property type="entry name" value="UPF0020"/>
    <property type="match status" value="1"/>
</dbReference>
<dbReference type="SUPFAM" id="SSF53335">
    <property type="entry name" value="S-adenosyl-L-methionine-dependent methyltransferases"/>
    <property type="match status" value="1"/>
</dbReference>
<name>A0ABT8MD17_9EURY</name>
<dbReference type="PANTHER" id="PTHR14911:SF21">
    <property type="entry name" value="N2-METHYLGUANOSINE TRNA METHYLTRANSFERASE"/>
    <property type="match status" value="1"/>
</dbReference>
<dbReference type="PANTHER" id="PTHR14911">
    <property type="entry name" value="THUMP DOMAIN-CONTAINING"/>
    <property type="match status" value="1"/>
</dbReference>
<evidence type="ECO:0000256" key="6">
    <source>
        <dbReference type="ARBA" id="ARBA00022694"/>
    </source>
</evidence>
<reference evidence="8" key="1">
    <citation type="submission" date="2019-05" db="EMBL/GenBank/DDBJ databases">
        <title>Methanoculleus sp. FWC-SCC1, a methanogenic archaeon isolated from deep marine cold seep.</title>
        <authorList>
            <person name="Chen Y.-W."/>
            <person name="Chen S.-C."/>
            <person name="Teng N.-H."/>
            <person name="Lai M.-C."/>
        </authorList>
    </citation>
    <scope>NUCLEOTIDE SEQUENCE</scope>
    <source>
        <strain evidence="8">FWC-SCC1</strain>
    </source>
</reference>
<proteinExistence type="predicted"/>
<keyword evidence="6" id="KW-0819">tRNA processing</keyword>
<evidence type="ECO:0000256" key="1">
    <source>
        <dbReference type="ARBA" id="ARBA00004496"/>
    </source>
</evidence>
<organism evidence="8 9">
    <name type="scientific">Methanoculleus frigidifontis</name>
    <dbReference type="NCBI Taxonomy" id="2584085"/>
    <lineage>
        <taxon>Archaea</taxon>
        <taxon>Methanobacteriati</taxon>
        <taxon>Methanobacteriota</taxon>
        <taxon>Stenosarchaea group</taxon>
        <taxon>Methanomicrobia</taxon>
        <taxon>Methanomicrobiales</taxon>
        <taxon>Methanomicrobiaceae</taxon>
        <taxon>Methanoculleus</taxon>
    </lineage>
</organism>
<accession>A0ABT8MD17</accession>
<dbReference type="PROSITE" id="PS01261">
    <property type="entry name" value="UPF0020"/>
    <property type="match status" value="1"/>
</dbReference>
<evidence type="ECO:0000256" key="4">
    <source>
        <dbReference type="ARBA" id="ARBA00022679"/>
    </source>
</evidence>
<gene>
    <name evidence="8" type="ORF">FGU65_13185</name>
</gene>
<evidence type="ECO:0000313" key="9">
    <source>
        <dbReference type="Proteomes" id="UP001168338"/>
    </source>
</evidence>
<dbReference type="GO" id="GO:0032259">
    <property type="term" value="P:methylation"/>
    <property type="evidence" value="ECO:0007669"/>
    <property type="project" value="UniProtKB-KW"/>
</dbReference>
<dbReference type="InterPro" id="IPR000241">
    <property type="entry name" value="RlmKL-like_Mtase"/>
</dbReference>
<evidence type="ECO:0000256" key="2">
    <source>
        <dbReference type="ARBA" id="ARBA00022490"/>
    </source>
</evidence>
<keyword evidence="2" id="KW-0963">Cytoplasm</keyword>
<evidence type="ECO:0000259" key="7">
    <source>
        <dbReference type="Pfam" id="PF01170"/>
    </source>
</evidence>
<evidence type="ECO:0000256" key="3">
    <source>
        <dbReference type="ARBA" id="ARBA00022603"/>
    </source>
</evidence>
<dbReference type="GO" id="GO:0008168">
    <property type="term" value="F:methyltransferase activity"/>
    <property type="evidence" value="ECO:0007669"/>
    <property type="project" value="UniProtKB-KW"/>
</dbReference>